<evidence type="ECO:0000256" key="1">
    <source>
        <dbReference type="SAM" id="Phobius"/>
    </source>
</evidence>
<dbReference type="Gene3D" id="2.180.10.10">
    <property type="entry name" value="RHS repeat-associated core"/>
    <property type="match status" value="1"/>
</dbReference>
<sequence length="492" mass="51814">MTYDKLGNVCNKDGQAYTYFQRSGCANANSGGGGPHAVQAVGSTSYGYDASGNQYSANAPGTANDRSVTFDAQNQVTQIRVGGANPTATTTFRYGADGARYKRVDLTSQGQRTTRIVGSVEVVTLEDNTTETRRYLGGVAIDILRSTTNHETRYVFGDHQGSIDIVASGSGAVLETLSYGAYGERRNPSTWQGAPPTLPSATTRGYTGHEHADGVGLIHMNGRMYDPKIGRFIQADPMIDAGTQGLNRYSYVLNNPLTLTDPTGNLSLGGWLRVIAAIVITIYTGGAAAPYFAAGGAGVWTGVAIVAAGGFAAGVVQTGTLQGGLYGAFSAALFAGIGYGFQQYGTTGHFAGSNFGAGTYAAKVLAHGVAGGVMNSLQGASSGMASSARGCRRRLEGRLIGSMPGMRASVCHARLLQLSLAGRYRRRRAGSSVMVRLRERFRELLTMSCTQASRTALTAMSKKSEKELEASRKIILVVPIGTHAMREDPMEK</sequence>
<keyword evidence="1" id="KW-0812">Transmembrane</keyword>
<keyword evidence="3" id="KW-1185">Reference proteome</keyword>
<dbReference type="InterPro" id="IPR050708">
    <property type="entry name" value="T6SS_VgrG/RHS"/>
</dbReference>
<name>A0A9X3YMD5_9GAMM</name>
<dbReference type="PANTHER" id="PTHR32305">
    <property type="match status" value="1"/>
</dbReference>
<dbReference type="EMBL" id="JAOVZO020000019">
    <property type="protein sequence ID" value="MDC8014962.1"/>
    <property type="molecule type" value="Genomic_DNA"/>
</dbReference>
<proteinExistence type="predicted"/>
<protein>
    <submittedName>
        <fullName evidence="2">RHS repeat-associated core domain-containing protein</fullName>
    </submittedName>
</protein>
<gene>
    <name evidence="2" type="ORF">OD750_020655</name>
</gene>
<reference evidence="2" key="1">
    <citation type="submission" date="2023-02" db="EMBL/GenBank/DDBJ databases">
        <title>Tahibacter soli sp. nov. isolated from soil.</title>
        <authorList>
            <person name="Baek J.H."/>
            <person name="Lee J.K."/>
            <person name="Choi D.G."/>
            <person name="Jeon C.O."/>
        </authorList>
    </citation>
    <scope>NUCLEOTIDE SEQUENCE</scope>
    <source>
        <strain evidence="2">BL</strain>
    </source>
</reference>
<dbReference type="Proteomes" id="UP001139971">
    <property type="component" value="Unassembled WGS sequence"/>
</dbReference>
<keyword evidence="1" id="KW-1133">Transmembrane helix</keyword>
<evidence type="ECO:0000313" key="2">
    <source>
        <dbReference type="EMBL" id="MDC8014962.1"/>
    </source>
</evidence>
<feature type="transmembrane region" description="Helical" evidence="1">
    <location>
        <begin position="271"/>
        <end position="293"/>
    </location>
</feature>
<comment type="caution">
    <text evidence="2">The sequence shown here is derived from an EMBL/GenBank/DDBJ whole genome shotgun (WGS) entry which is preliminary data.</text>
</comment>
<keyword evidence="1" id="KW-0472">Membrane</keyword>
<feature type="transmembrane region" description="Helical" evidence="1">
    <location>
        <begin position="299"/>
        <end position="316"/>
    </location>
</feature>
<accession>A0A9X3YMD5</accession>
<dbReference type="AlphaFoldDB" id="A0A9X3YMD5"/>
<feature type="transmembrane region" description="Helical" evidence="1">
    <location>
        <begin position="323"/>
        <end position="341"/>
    </location>
</feature>
<dbReference type="InterPro" id="IPR022385">
    <property type="entry name" value="Rhs_assc_core"/>
</dbReference>
<dbReference type="NCBIfam" id="TIGR03696">
    <property type="entry name" value="Rhs_assc_core"/>
    <property type="match status" value="1"/>
</dbReference>
<organism evidence="2 3">
    <name type="scientific">Tahibacter soli</name>
    <dbReference type="NCBI Taxonomy" id="2983605"/>
    <lineage>
        <taxon>Bacteria</taxon>
        <taxon>Pseudomonadati</taxon>
        <taxon>Pseudomonadota</taxon>
        <taxon>Gammaproteobacteria</taxon>
        <taxon>Lysobacterales</taxon>
        <taxon>Rhodanobacteraceae</taxon>
        <taxon>Tahibacter</taxon>
    </lineage>
</organism>
<evidence type="ECO:0000313" key="3">
    <source>
        <dbReference type="Proteomes" id="UP001139971"/>
    </source>
</evidence>
<dbReference type="PANTHER" id="PTHR32305:SF15">
    <property type="entry name" value="PROTEIN RHSA-RELATED"/>
    <property type="match status" value="1"/>
</dbReference>
<dbReference type="RefSeq" id="WP_272842097.1">
    <property type="nucleotide sequence ID" value="NZ_JAOVZO020000019.1"/>
</dbReference>